<proteinExistence type="predicted"/>
<dbReference type="SUPFAM" id="SSF49265">
    <property type="entry name" value="Fibronectin type III"/>
    <property type="match status" value="1"/>
</dbReference>
<feature type="coiled-coil region" evidence="2">
    <location>
        <begin position="1762"/>
        <end position="1792"/>
    </location>
</feature>
<dbReference type="InterPro" id="IPR052387">
    <property type="entry name" value="Fibrocystin"/>
</dbReference>
<name>A0A6I0EX48_9FIRM</name>
<dbReference type="SMART" id="SM00060">
    <property type="entry name" value="FN3"/>
    <property type="match status" value="1"/>
</dbReference>
<comment type="caution">
    <text evidence="4">The sequence shown here is derived from an EMBL/GenBank/DDBJ whole genome shotgun (WGS) entry which is preliminary data.</text>
</comment>
<dbReference type="InterPro" id="IPR014756">
    <property type="entry name" value="Ig_E-set"/>
</dbReference>
<dbReference type="Proteomes" id="UP000432715">
    <property type="component" value="Unassembled WGS sequence"/>
</dbReference>
<evidence type="ECO:0000256" key="1">
    <source>
        <dbReference type="ARBA" id="ARBA00022729"/>
    </source>
</evidence>
<sequence length="1986" mass="219899">MGKKWAIIIALVMLFNILFSSFNIEDVYAATPSIFNVTIHEEVSVVGGEKITKYQVIFNGIFLNDVDVIIVSTSDSIDDAVKTIENFTLDGTTNLIFSPQDDDGQTLESIFGATGNIYFGVVKKDGTTEFSSKVFNIPSDSLMKVDTIGGLSPASWPVNVVKGETFTVGGTEFDDTYKLGITTGSFVANEVDFNITDPLDPVEISVDTETTAITSGYNQNLIFEKKQVGNDVTVRYIVRNALNIANPLDIGENTSITPLQGTEGTIVRIKPERNNHQLLDLGTKVYIGGIEAKRNVSAFSDGTFNYIDGGVPKKGLEVVVPRHTTTGEKLITIRNFEGDSYFHPQNFNYVIAIGAVLEVFDIEPEKAFTNEEKEIDNLRIRNVYSLNNLEAVTGDDIVGDAIAVPGDSDTNPLNFFEDLDTKSYYIQYPMGNDHFVERKVDVYIGLRTKIRKIPLEADESDLTSIKVTTDRVSQAGVYTVTARTETVYYKLEADDSITEIEYIVEEAPLKNQNKVEFEFEPDITTPVVDKISPEKGPYNHNISATIEGDQFRVEASGEDRYYPKVIIGSPSVPGAYKYKVITRTPAGEIDAYYAANSDGTIRDTANIIDTSDFTFVVLDEANNVVDGQGRKSGNRIKFTIPAGYQFYNGFADVIVYNPTATGQLGGRDNKENMFEYISPQDDEVIQPRIDSVTPEKVAVGKNEEVIIEGRDFQPDAVVTVDGEIIENAEININQNPNIITFNAPDGRVGKTKIQIINPDGGFTSTDFEYIQTYSQPFIQEIIPNVGGKGSLVIIKGQGFFEADPEGETEDRKIGTKVYIDGRDINKEYFRVDGDPDNELLDQPVDFTNYFSGESIYGPNINPDGTPTSIKTYGSNVAVVDNNTIYVIIPDPLDPEKEFKRNVFLDVKVVNPDLGSHQLNKAFKFIDVATTPEIFDISPALGDYRGGNIAEISGENFQEGVRVFFGTEEAEVYRRSNNGKTIWAYVPAYGGALQMMNRALVPVTTVNPNGSSFTKYDGYTFVNPGYDAVITKITPNYGNTGGGDRIFISGINFRASVVDNAIAEKPAVFMGGVRVPDEDITFVLPPKDTFSHPEETDMIIVEKTPANPAGIVDITVINYDGATANFKNGFEYKSRQPAITQVLPASGSLLGGSEITIVGKDFVENGLHVVFDNQVGRADVLSGQAEVEVGDVIVRYNAYAPENITLFYKEALPEYQLEVYLDEEKKSSFYILEEEEFKIARIPWKELPPNLADEDTENLADENIKIEIKDDDLVVTRRLGVIKKVEGEERIILDTPPAQGVESVQLRVFNYDGKFASSQFTFTNPFRPPVITKIIPVSTTEVDDINGTEYSPPINIDVATASPAGGSPLIIEGENFRAGAKVFIGDQEAEIKTKSANDDEMIIIVPEADDNPVGPYLRILVLNEDGGYAYGDTVPDDQSRNPYWFKYIPEGSSPTIDDVQPNYGPVTGGAKITIKGTGFKDQDTFGNNKDVSVLIGGVPVPQENIEYINPQTLEVITPAGRVGPQTIEVINYDYGRAIGEDIFTYISQPTISLVDPGKLFTNDVETEVEIKGEMFLQGAKVFIGGEVIPESNVEAGQTVIARGIRGVDDEGVSRWMAVVGGIEAASVTFEDENTLKVKFNEALDLTNSNIIILNPDDGLSGEYKDFEYMIPVPTRPLVLEAIPGAESTITLIWSDSKPEVLNRADRYEIYGKRKADKEYTFIGDTKDLEFLVNNLEANTEYSFMVRAMNRYGSALEFAEVKARTLSEREDTELREKLEELEEEEDKLNKEGKVEVVNNQVIRTIGTDEIGIKATPYLIDFSLVEYKDKSKFTVAIPISVVKELNRKVLITDGKMQFTFLPRDLYTREVSQVSNKDKDDAYVLVTISKLTGKDVEPIQTAISRKQRQASDVFELDFQLKVGRDTSDLNTMVRDGEFIIRFDSLAYPKVDEDKLFLGKYNTSDHSFEKVEDGVVANIKSRGRYVLLADR</sequence>
<gene>
    <name evidence="4" type="ORF">F8154_13160</name>
</gene>
<dbReference type="InterPro" id="IPR013783">
    <property type="entry name" value="Ig-like_fold"/>
</dbReference>
<organism evidence="4 5">
    <name type="scientific">Alkaliphilus pronyensis</name>
    <dbReference type="NCBI Taxonomy" id="1482732"/>
    <lineage>
        <taxon>Bacteria</taxon>
        <taxon>Bacillati</taxon>
        <taxon>Bacillota</taxon>
        <taxon>Clostridia</taxon>
        <taxon>Peptostreptococcales</taxon>
        <taxon>Natronincolaceae</taxon>
        <taxon>Alkaliphilus</taxon>
    </lineage>
</organism>
<protein>
    <recommendedName>
        <fullName evidence="3">Fibronectin type-III domain-containing protein</fullName>
    </recommendedName>
</protein>
<dbReference type="PROSITE" id="PS50853">
    <property type="entry name" value="FN3"/>
    <property type="match status" value="1"/>
</dbReference>
<evidence type="ECO:0000313" key="5">
    <source>
        <dbReference type="Proteomes" id="UP000432715"/>
    </source>
</evidence>
<dbReference type="PANTHER" id="PTHR46769">
    <property type="entry name" value="POLYCYSTIC KIDNEY AND HEPATIC DISEASE 1 (AUTOSOMAL RECESSIVE)-LIKE 1"/>
    <property type="match status" value="1"/>
</dbReference>
<dbReference type="Pfam" id="PF01833">
    <property type="entry name" value="TIG"/>
    <property type="match status" value="3"/>
</dbReference>
<dbReference type="InterPro" id="IPR036116">
    <property type="entry name" value="FN3_sf"/>
</dbReference>
<dbReference type="Gene3D" id="2.60.40.10">
    <property type="entry name" value="Immunoglobulins"/>
    <property type="match status" value="7"/>
</dbReference>
<dbReference type="PANTHER" id="PTHR46769:SF2">
    <property type="entry name" value="FIBROCYSTIN-L ISOFORM 2 PRECURSOR-RELATED"/>
    <property type="match status" value="1"/>
</dbReference>
<dbReference type="InterPro" id="IPR003961">
    <property type="entry name" value="FN3_dom"/>
</dbReference>
<keyword evidence="5" id="KW-1185">Reference proteome</keyword>
<dbReference type="SUPFAM" id="SSF81296">
    <property type="entry name" value="E set domains"/>
    <property type="match status" value="6"/>
</dbReference>
<feature type="domain" description="Fibronectin type-III" evidence="3">
    <location>
        <begin position="1672"/>
        <end position="1767"/>
    </location>
</feature>
<dbReference type="CDD" id="cd00102">
    <property type="entry name" value="IPT"/>
    <property type="match status" value="3"/>
</dbReference>
<keyword evidence="2" id="KW-0175">Coiled coil</keyword>
<dbReference type="SMART" id="SM00429">
    <property type="entry name" value="IPT"/>
    <property type="match status" value="5"/>
</dbReference>
<dbReference type="RefSeq" id="WP_151862082.1">
    <property type="nucleotide sequence ID" value="NZ_WBZC01000060.1"/>
</dbReference>
<accession>A0A6I0EX48</accession>
<reference evidence="4 5" key="1">
    <citation type="submission" date="2019-10" db="EMBL/GenBank/DDBJ databases">
        <title>Alkaliphilus serpentinus sp. nov. and Alkaliphilus pronyensis sp. nov., two novel anaerobic alkaliphilic species isolated from the serpentinized-hosted hydrothermal field of the Prony Bay (New Caledonia).</title>
        <authorList>
            <person name="Postec A."/>
        </authorList>
    </citation>
    <scope>NUCLEOTIDE SEQUENCE [LARGE SCALE GENOMIC DNA]</scope>
    <source>
        <strain evidence="4 5">LacV</strain>
    </source>
</reference>
<keyword evidence="1" id="KW-0732">Signal</keyword>
<dbReference type="EMBL" id="WBZC01000060">
    <property type="protein sequence ID" value="KAB3531171.1"/>
    <property type="molecule type" value="Genomic_DNA"/>
</dbReference>
<evidence type="ECO:0000259" key="3">
    <source>
        <dbReference type="PROSITE" id="PS50853"/>
    </source>
</evidence>
<evidence type="ECO:0000313" key="4">
    <source>
        <dbReference type="EMBL" id="KAB3531171.1"/>
    </source>
</evidence>
<dbReference type="OrthoDB" id="1656124at2"/>
<dbReference type="InterPro" id="IPR002909">
    <property type="entry name" value="IPT_dom"/>
</dbReference>
<evidence type="ECO:0000256" key="2">
    <source>
        <dbReference type="SAM" id="Coils"/>
    </source>
</evidence>
<dbReference type="CDD" id="cd00063">
    <property type="entry name" value="FN3"/>
    <property type="match status" value="1"/>
</dbReference>